<evidence type="ECO:0000256" key="5">
    <source>
        <dbReference type="PROSITE-ProRule" id="PRU00277"/>
    </source>
</evidence>
<evidence type="ECO:0000259" key="7">
    <source>
        <dbReference type="PROSITE" id="PS50059"/>
    </source>
</evidence>
<dbReference type="InterPro" id="IPR001179">
    <property type="entry name" value="PPIase_FKBP_dom"/>
</dbReference>
<sequence length="317" mass="34354">MKQSYLALFFLTVLGLCSCRKDGNDIGIKEYDQNQIDAYIKANNLTGMQRDKAGNVDTTGIYYQIFNQGKGEALDYDKRVSLVYTVKSLDGKYAITDTFVNRNYYYVGAATPKGLMLALHNLAKTKGTQGRFLIPSHLAYGSAGTGVGSSRLPGNESLDFTVSVLNDADIDKYDDAAIQKYLTANNLTGYQKVVSSKFPQSSLYRQITLVGTGTVPAIQTSTVNVQYTGKLFNNTIFDEFNDQETGNVGKPLGLENGVIQGWKDGLIGVVAGSKVSLIIPSRLAYGFSANVNPTTGATVIPATSCLRFDMNVLTVTN</sequence>
<dbReference type="PANTHER" id="PTHR43811:SF19">
    <property type="entry name" value="39 KDA FK506-BINDING NUCLEAR PROTEIN"/>
    <property type="match status" value="1"/>
</dbReference>
<comment type="caution">
    <text evidence="8">The sequence shown here is derived from an EMBL/GenBank/DDBJ whole genome shotgun (WGS) entry which is preliminary data.</text>
</comment>
<reference evidence="8" key="2">
    <citation type="submission" date="2020-09" db="EMBL/GenBank/DDBJ databases">
        <authorList>
            <person name="Sun Q."/>
            <person name="Sedlacek I."/>
        </authorList>
    </citation>
    <scope>NUCLEOTIDE SEQUENCE</scope>
    <source>
        <strain evidence="8">CCM 8711</strain>
    </source>
</reference>
<comment type="catalytic activity">
    <reaction evidence="1 5 6">
        <text>[protein]-peptidylproline (omega=180) = [protein]-peptidylproline (omega=0)</text>
        <dbReference type="Rhea" id="RHEA:16237"/>
        <dbReference type="Rhea" id="RHEA-COMP:10747"/>
        <dbReference type="Rhea" id="RHEA-COMP:10748"/>
        <dbReference type="ChEBI" id="CHEBI:83833"/>
        <dbReference type="ChEBI" id="CHEBI:83834"/>
        <dbReference type="EC" id="5.2.1.8"/>
    </reaction>
</comment>
<dbReference type="Gene3D" id="3.10.50.40">
    <property type="match status" value="2"/>
</dbReference>
<dbReference type="GO" id="GO:0003755">
    <property type="term" value="F:peptidyl-prolyl cis-trans isomerase activity"/>
    <property type="evidence" value="ECO:0007669"/>
    <property type="project" value="UniProtKB-UniRule"/>
</dbReference>
<gene>
    <name evidence="8" type="ORF">GCM10011425_07070</name>
</gene>
<evidence type="ECO:0000256" key="2">
    <source>
        <dbReference type="ARBA" id="ARBA00006577"/>
    </source>
</evidence>
<dbReference type="Pfam" id="PF00254">
    <property type="entry name" value="FKBP_C"/>
    <property type="match status" value="1"/>
</dbReference>
<keyword evidence="9" id="KW-1185">Reference proteome</keyword>
<dbReference type="EC" id="5.2.1.8" evidence="6"/>
<dbReference type="AlphaFoldDB" id="A0A917J5C8"/>
<dbReference type="PROSITE" id="PS51257">
    <property type="entry name" value="PROKAR_LIPOPROTEIN"/>
    <property type="match status" value="1"/>
</dbReference>
<evidence type="ECO:0000256" key="6">
    <source>
        <dbReference type="RuleBase" id="RU003915"/>
    </source>
</evidence>
<reference evidence="8" key="1">
    <citation type="journal article" date="2014" name="Int. J. Syst. Evol. Microbiol.">
        <title>Complete genome sequence of Corynebacterium casei LMG S-19264T (=DSM 44701T), isolated from a smear-ripened cheese.</title>
        <authorList>
            <consortium name="US DOE Joint Genome Institute (JGI-PGF)"/>
            <person name="Walter F."/>
            <person name="Albersmeier A."/>
            <person name="Kalinowski J."/>
            <person name="Ruckert C."/>
        </authorList>
    </citation>
    <scope>NUCLEOTIDE SEQUENCE</scope>
    <source>
        <strain evidence="8">CCM 8711</strain>
    </source>
</reference>
<dbReference type="SUPFAM" id="SSF54534">
    <property type="entry name" value="FKBP-like"/>
    <property type="match status" value="2"/>
</dbReference>
<dbReference type="RefSeq" id="WP_188413820.1">
    <property type="nucleotide sequence ID" value="NZ_BMDO01000001.1"/>
</dbReference>
<dbReference type="PANTHER" id="PTHR43811">
    <property type="entry name" value="FKBP-TYPE PEPTIDYL-PROLYL CIS-TRANS ISOMERASE FKPA"/>
    <property type="match status" value="1"/>
</dbReference>
<evidence type="ECO:0000313" key="8">
    <source>
        <dbReference type="EMBL" id="GGI49495.1"/>
    </source>
</evidence>
<name>A0A917J5C8_9SPHI</name>
<keyword evidence="4 5" id="KW-0413">Isomerase</keyword>
<proteinExistence type="inferred from homology"/>
<organism evidence="8 9">
    <name type="scientific">Mucilaginibacter galii</name>
    <dbReference type="NCBI Taxonomy" id="2005073"/>
    <lineage>
        <taxon>Bacteria</taxon>
        <taxon>Pseudomonadati</taxon>
        <taxon>Bacteroidota</taxon>
        <taxon>Sphingobacteriia</taxon>
        <taxon>Sphingobacteriales</taxon>
        <taxon>Sphingobacteriaceae</taxon>
        <taxon>Mucilaginibacter</taxon>
    </lineage>
</organism>
<feature type="domain" description="PPIase FKBP-type" evidence="7">
    <location>
        <begin position="77"/>
        <end position="168"/>
    </location>
</feature>
<evidence type="ECO:0000313" key="9">
    <source>
        <dbReference type="Proteomes" id="UP000662074"/>
    </source>
</evidence>
<evidence type="ECO:0000256" key="3">
    <source>
        <dbReference type="ARBA" id="ARBA00023110"/>
    </source>
</evidence>
<dbReference type="EMBL" id="BMDO01000001">
    <property type="protein sequence ID" value="GGI49495.1"/>
    <property type="molecule type" value="Genomic_DNA"/>
</dbReference>
<evidence type="ECO:0000256" key="4">
    <source>
        <dbReference type="ARBA" id="ARBA00023235"/>
    </source>
</evidence>
<accession>A0A917J5C8</accession>
<comment type="similarity">
    <text evidence="2 6">Belongs to the FKBP-type PPIase family.</text>
</comment>
<dbReference type="InterPro" id="IPR046357">
    <property type="entry name" value="PPIase_dom_sf"/>
</dbReference>
<protein>
    <recommendedName>
        <fullName evidence="6">Peptidyl-prolyl cis-trans isomerase</fullName>
        <ecNumber evidence="6">5.2.1.8</ecNumber>
    </recommendedName>
</protein>
<feature type="domain" description="PPIase FKBP-type" evidence="7">
    <location>
        <begin position="220"/>
        <end position="316"/>
    </location>
</feature>
<dbReference type="Proteomes" id="UP000662074">
    <property type="component" value="Unassembled WGS sequence"/>
</dbReference>
<dbReference type="PROSITE" id="PS50059">
    <property type="entry name" value="FKBP_PPIASE"/>
    <property type="match status" value="2"/>
</dbReference>
<keyword evidence="3 5" id="KW-0697">Rotamase</keyword>
<evidence type="ECO:0000256" key="1">
    <source>
        <dbReference type="ARBA" id="ARBA00000971"/>
    </source>
</evidence>